<dbReference type="SMART" id="SM00516">
    <property type="entry name" value="SEC14"/>
    <property type="match status" value="1"/>
</dbReference>
<name>A0A8S4DRH0_PLUXY</name>
<evidence type="ECO:0000313" key="2">
    <source>
        <dbReference type="EMBL" id="CAG9103709.1"/>
    </source>
</evidence>
<keyword evidence="3" id="KW-1185">Reference proteome</keyword>
<dbReference type="GO" id="GO:0016020">
    <property type="term" value="C:membrane"/>
    <property type="evidence" value="ECO:0007669"/>
    <property type="project" value="TreeGrafter"/>
</dbReference>
<protein>
    <submittedName>
        <fullName evidence="2">(diamondback moth) hypothetical protein</fullName>
    </submittedName>
</protein>
<dbReference type="SUPFAM" id="SSF46938">
    <property type="entry name" value="CRAL/TRIO N-terminal domain"/>
    <property type="match status" value="1"/>
</dbReference>
<accession>A0A8S4DRH0</accession>
<dbReference type="PROSITE" id="PS50191">
    <property type="entry name" value="CRAL_TRIO"/>
    <property type="match status" value="1"/>
</dbReference>
<dbReference type="InterPro" id="IPR036273">
    <property type="entry name" value="CRAL/TRIO_N_dom_sf"/>
</dbReference>
<dbReference type="AlphaFoldDB" id="A0A8S4DRH0"/>
<dbReference type="EMBL" id="CAJHNJ030000008">
    <property type="protein sequence ID" value="CAG9103709.1"/>
    <property type="molecule type" value="Genomic_DNA"/>
</dbReference>
<dbReference type="SUPFAM" id="SSF52087">
    <property type="entry name" value="CRAL/TRIO domain"/>
    <property type="match status" value="1"/>
</dbReference>
<dbReference type="Gene3D" id="3.40.525.10">
    <property type="entry name" value="CRAL-TRIO lipid binding domain"/>
    <property type="match status" value="1"/>
</dbReference>
<reference evidence="2" key="1">
    <citation type="submission" date="2020-11" db="EMBL/GenBank/DDBJ databases">
        <authorList>
            <person name="Whiteford S."/>
        </authorList>
    </citation>
    <scope>NUCLEOTIDE SEQUENCE</scope>
</reference>
<dbReference type="InterPro" id="IPR036865">
    <property type="entry name" value="CRAL-TRIO_dom_sf"/>
</dbReference>
<proteinExistence type="predicted"/>
<organism evidence="2 3">
    <name type="scientific">Plutella xylostella</name>
    <name type="common">Diamondback moth</name>
    <name type="synonym">Plutella maculipennis</name>
    <dbReference type="NCBI Taxonomy" id="51655"/>
    <lineage>
        <taxon>Eukaryota</taxon>
        <taxon>Metazoa</taxon>
        <taxon>Ecdysozoa</taxon>
        <taxon>Arthropoda</taxon>
        <taxon>Hexapoda</taxon>
        <taxon>Insecta</taxon>
        <taxon>Pterygota</taxon>
        <taxon>Neoptera</taxon>
        <taxon>Endopterygota</taxon>
        <taxon>Lepidoptera</taxon>
        <taxon>Glossata</taxon>
        <taxon>Ditrysia</taxon>
        <taxon>Yponomeutoidea</taxon>
        <taxon>Plutellidae</taxon>
        <taxon>Plutella</taxon>
    </lineage>
</organism>
<dbReference type="InterPro" id="IPR001251">
    <property type="entry name" value="CRAL-TRIO_dom"/>
</dbReference>
<dbReference type="GO" id="GO:1902936">
    <property type="term" value="F:phosphatidylinositol bisphosphate binding"/>
    <property type="evidence" value="ECO:0007669"/>
    <property type="project" value="TreeGrafter"/>
</dbReference>
<dbReference type="Proteomes" id="UP000653454">
    <property type="component" value="Unassembled WGS sequence"/>
</dbReference>
<dbReference type="PANTHER" id="PTHR10174:SF213">
    <property type="entry name" value="CRAL-TRIO DOMAIN-CONTAINING PROTEIN"/>
    <property type="match status" value="1"/>
</dbReference>
<evidence type="ECO:0000313" key="3">
    <source>
        <dbReference type="Proteomes" id="UP000653454"/>
    </source>
</evidence>
<feature type="domain" description="CRAL-TRIO" evidence="1">
    <location>
        <begin position="85"/>
        <end position="248"/>
    </location>
</feature>
<sequence length="302" mass="34681">MSVVEEFPLQQEYAKKTGISEEDIAKLRAWLAAQPHLPSEHISDLDLILTFHCCGRSAQRAKQLLDLHYTLRTLFTHLFKDRQVDDAILSAMDCVLWLPLETRSHDGCKVIYGRLVDYEPKKFNFSDDCRLAFMVMDLCQRAEGSWPGLVLLVDMQGVALAHLTRLDYHTLQEFFYYLQEAMLVNLKGIHFLNAPSFMDKVLFIIRPFMKKHLLDMMGIHQPGSRTLEKYLPMEALPSDCGGKYMAVDDAKAMMRAKLLANREYFSQENLKRVTEARRPGRPTTIADIFGGVEGSFKKLEID</sequence>
<gene>
    <name evidence="2" type="ORF">PLXY2_LOCUS3055</name>
</gene>
<evidence type="ECO:0000259" key="1">
    <source>
        <dbReference type="PROSITE" id="PS50191"/>
    </source>
</evidence>
<comment type="caution">
    <text evidence="2">The sequence shown here is derived from an EMBL/GenBank/DDBJ whole genome shotgun (WGS) entry which is preliminary data.</text>
</comment>
<dbReference type="PANTHER" id="PTHR10174">
    <property type="entry name" value="ALPHA-TOCOPHEROL TRANSFER PROTEIN-RELATED"/>
    <property type="match status" value="1"/>
</dbReference>
<dbReference type="Pfam" id="PF00650">
    <property type="entry name" value="CRAL_TRIO"/>
    <property type="match status" value="1"/>
</dbReference>
<dbReference type="CDD" id="cd00170">
    <property type="entry name" value="SEC14"/>
    <property type="match status" value="1"/>
</dbReference>